<evidence type="ECO:0000256" key="2">
    <source>
        <dbReference type="ARBA" id="ARBA00022617"/>
    </source>
</evidence>
<feature type="compositionally biased region" description="Low complexity" evidence="9">
    <location>
        <begin position="29"/>
        <end position="47"/>
    </location>
</feature>
<comment type="caution">
    <text evidence="10">The sequence shown here is derived from an EMBL/GenBank/DDBJ whole genome shotgun (WGS) entry which is preliminary data.</text>
</comment>
<sequence>MLSLLLLPSASAAPLPLLAAFPLGASFSPSLSSRPRPLSSRLASPPLMAQPSDPRIPDEPSLSDWLSNPPFAMSKSLARQTLLSTTMEPEPLPPIWDWFWENMPFLKPGEKGQPLTFGDVARTFKVNIEQIFGGIPAPDKAPLAAADVEGLDFKALFLGMKTYFDQYGSVFKMCFGPKSFLVVTDPMVAKHILKDNVKGYDKGALAVVLEDIMGKGLIPADPVTWKKRRKAITPGFHNKYLERMVDEFACANEALIPQLRKAARAGTTLDMEERYGSLALDVIGKAVFNYNFNSVDEESPVVKAAIRTLGEVEHRALTPLPYWKIPGANELIPRLKEFNEDMDLLNNKLYELIDRCLESRDPQELEALENKDYDNVKDPSMLRFLIDLRGEEVDNKQMRDDLITLLIAGHETTAAVLTWATYALIHHPHELKKVQAEIDEKVGDRRPTIEDIKEMRQVQNLLAETLRMWPAPPLLIRCALEEDTWPEGGTGIEGGVKLQRASDLFISMYNLGRSPQLWEKPDSFDMDRWERPFTNEKVKGWKGYNPELRRGLYPSEIAADYAFLPFGAGERKCVGDQFATLEAAVTIIMLLRRFEFDLDMEPVNPQLLGVEGPGEDQSIARVGMKAAATIHTAKGLFCKVRERFPEGASSSEASKELTTA</sequence>
<dbReference type="EMBL" id="JBGBPQ010000021">
    <property type="protein sequence ID" value="KAL1503810.1"/>
    <property type="molecule type" value="Genomic_DNA"/>
</dbReference>
<dbReference type="PANTHER" id="PTHR24291:SF50">
    <property type="entry name" value="BIFUNCTIONAL ALBAFLAVENONE MONOOXYGENASE_TERPENE SYNTHASE"/>
    <property type="match status" value="1"/>
</dbReference>
<reference evidence="10 11" key="1">
    <citation type="journal article" date="2024" name="Science">
        <title>Giant polyketide synthase enzymes in the biosynthesis of giant marine polyether toxins.</title>
        <authorList>
            <person name="Fallon T.R."/>
            <person name="Shende V.V."/>
            <person name="Wierzbicki I.H."/>
            <person name="Pendleton A.L."/>
            <person name="Watervoot N.F."/>
            <person name="Auber R.P."/>
            <person name="Gonzalez D.J."/>
            <person name="Wisecaver J.H."/>
            <person name="Moore B.S."/>
        </authorList>
    </citation>
    <scope>NUCLEOTIDE SEQUENCE [LARGE SCALE GENOMIC DNA]</scope>
    <source>
        <strain evidence="10 11">12B1</strain>
    </source>
</reference>
<evidence type="ECO:0000256" key="3">
    <source>
        <dbReference type="ARBA" id="ARBA00022723"/>
    </source>
</evidence>
<evidence type="ECO:0000256" key="5">
    <source>
        <dbReference type="ARBA" id="ARBA00023004"/>
    </source>
</evidence>
<dbReference type="InterPro" id="IPR002401">
    <property type="entry name" value="Cyt_P450_E_grp-I"/>
</dbReference>
<dbReference type="PANTHER" id="PTHR24291">
    <property type="entry name" value="CYTOCHROME P450 FAMILY 4"/>
    <property type="match status" value="1"/>
</dbReference>
<organism evidence="10 11">
    <name type="scientific">Prymnesium parvum</name>
    <name type="common">Toxic golden alga</name>
    <dbReference type="NCBI Taxonomy" id="97485"/>
    <lineage>
        <taxon>Eukaryota</taxon>
        <taxon>Haptista</taxon>
        <taxon>Haptophyta</taxon>
        <taxon>Prymnesiophyceae</taxon>
        <taxon>Prymnesiales</taxon>
        <taxon>Prymnesiaceae</taxon>
        <taxon>Prymnesium</taxon>
    </lineage>
</organism>
<dbReference type="PRINTS" id="PR00463">
    <property type="entry name" value="EP450I"/>
</dbReference>
<dbReference type="GO" id="GO:0005506">
    <property type="term" value="F:iron ion binding"/>
    <property type="evidence" value="ECO:0007669"/>
    <property type="project" value="InterPro"/>
</dbReference>
<evidence type="ECO:0000256" key="9">
    <source>
        <dbReference type="SAM" id="MobiDB-lite"/>
    </source>
</evidence>
<evidence type="ECO:0000256" key="7">
    <source>
        <dbReference type="PIRSR" id="PIRSR602401-1"/>
    </source>
</evidence>
<keyword evidence="6 8" id="KW-0503">Monooxygenase</keyword>
<accession>A0AB34IP03</accession>
<protein>
    <submittedName>
        <fullName evidence="10">Uncharacterized protein</fullName>
    </submittedName>
</protein>
<evidence type="ECO:0000313" key="11">
    <source>
        <dbReference type="Proteomes" id="UP001515480"/>
    </source>
</evidence>
<dbReference type="PRINTS" id="PR00385">
    <property type="entry name" value="P450"/>
</dbReference>
<keyword evidence="2 7" id="KW-0349">Heme</keyword>
<dbReference type="InterPro" id="IPR001128">
    <property type="entry name" value="Cyt_P450"/>
</dbReference>
<dbReference type="Gene3D" id="1.10.630.10">
    <property type="entry name" value="Cytochrome P450"/>
    <property type="match status" value="1"/>
</dbReference>
<dbReference type="GO" id="GO:0016705">
    <property type="term" value="F:oxidoreductase activity, acting on paired donors, with incorporation or reduction of molecular oxygen"/>
    <property type="evidence" value="ECO:0007669"/>
    <property type="project" value="InterPro"/>
</dbReference>
<dbReference type="AlphaFoldDB" id="A0AB34IP03"/>
<gene>
    <name evidence="10" type="ORF">AB1Y20_012278</name>
</gene>
<evidence type="ECO:0000256" key="6">
    <source>
        <dbReference type="ARBA" id="ARBA00023033"/>
    </source>
</evidence>
<keyword evidence="4 8" id="KW-0560">Oxidoreductase</keyword>
<dbReference type="GO" id="GO:0004497">
    <property type="term" value="F:monooxygenase activity"/>
    <property type="evidence" value="ECO:0007669"/>
    <property type="project" value="UniProtKB-KW"/>
</dbReference>
<dbReference type="InterPro" id="IPR050196">
    <property type="entry name" value="Cytochrome_P450_Monoox"/>
</dbReference>
<feature type="binding site" description="axial binding residue" evidence="7">
    <location>
        <position position="573"/>
    </location>
    <ligand>
        <name>heme</name>
        <dbReference type="ChEBI" id="CHEBI:30413"/>
    </ligand>
    <ligandPart>
        <name>Fe</name>
        <dbReference type="ChEBI" id="CHEBI:18248"/>
    </ligandPart>
</feature>
<dbReference type="PROSITE" id="PS00086">
    <property type="entry name" value="CYTOCHROME_P450"/>
    <property type="match status" value="1"/>
</dbReference>
<proteinExistence type="inferred from homology"/>
<dbReference type="GO" id="GO:0020037">
    <property type="term" value="F:heme binding"/>
    <property type="evidence" value="ECO:0007669"/>
    <property type="project" value="InterPro"/>
</dbReference>
<keyword evidence="3 7" id="KW-0479">Metal-binding</keyword>
<dbReference type="Proteomes" id="UP001515480">
    <property type="component" value="Unassembled WGS sequence"/>
</dbReference>
<keyword evidence="5 7" id="KW-0408">Iron</keyword>
<dbReference type="Pfam" id="PF00067">
    <property type="entry name" value="p450"/>
    <property type="match status" value="1"/>
</dbReference>
<evidence type="ECO:0000256" key="8">
    <source>
        <dbReference type="RuleBase" id="RU000461"/>
    </source>
</evidence>
<keyword evidence="11" id="KW-1185">Reference proteome</keyword>
<comment type="similarity">
    <text evidence="1 8">Belongs to the cytochrome P450 family.</text>
</comment>
<dbReference type="InterPro" id="IPR036396">
    <property type="entry name" value="Cyt_P450_sf"/>
</dbReference>
<evidence type="ECO:0000256" key="1">
    <source>
        <dbReference type="ARBA" id="ARBA00010617"/>
    </source>
</evidence>
<feature type="region of interest" description="Disordered" evidence="9">
    <location>
        <begin position="29"/>
        <end position="61"/>
    </location>
</feature>
<evidence type="ECO:0000256" key="4">
    <source>
        <dbReference type="ARBA" id="ARBA00023002"/>
    </source>
</evidence>
<dbReference type="InterPro" id="IPR017972">
    <property type="entry name" value="Cyt_P450_CS"/>
</dbReference>
<comment type="cofactor">
    <cofactor evidence="7">
        <name>heme</name>
        <dbReference type="ChEBI" id="CHEBI:30413"/>
    </cofactor>
</comment>
<evidence type="ECO:0000313" key="10">
    <source>
        <dbReference type="EMBL" id="KAL1503810.1"/>
    </source>
</evidence>
<name>A0AB34IP03_PRYPA</name>
<dbReference type="SUPFAM" id="SSF48264">
    <property type="entry name" value="Cytochrome P450"/>
    <property type="match status" value="1"/>
</dbReference>